<evidence type="ECO:0000256" key="1">
    <source>
        <dbReference type="SAM" id="Phobius"/>
    </source>
</evidence>
<keyword evidence="3" id="KW-1185">Reference proteome</keyword>
<proteinExistence type="predicted"/>
<reference evidence="2 3" key="1">
    <citation type="submission" date="2020-12" db="EMBL/GenBank/DDBJ databases">
        <title>Pseudomonas schmalbachii sp. nov. isolated from millipede gut.</title>
        <authorList>
            <person name="Shelomi M."/>
        </authorList>
    </citation>
    <scope>NUCLEOTIDE SEQUENCE [LARGE SCALE GENOMIC DNA]</scope>
    <source>
        <strain evidence="2 3">Milli4</strain>
    </source>
</reference>
<keyword evidence="1" id="KW-0812">Transmembrane</keyword>
<evidence type="ECO:0000313" key="2">
    <source>
        <dbReference type="EMBL" id="MBO3273613.1"/>
    </source>
</evidence>
<gene>
    <name evidence="2" type="ORF">JFY56_00050</name>
</gene>
<keyword evidence="1" id="KW-1133">Transmembrane helix</keyword>
<feature type="transmembrane region" description="Helical" evidence="1">
    <location>
        <begin position="7"/>
        <end position="28"/>
    </location>
</feature>
<keyword evidence="1" id="KW-0472">Membrane</keyword>
<accession>A0ABS3TKB3</accession>
<name>A0ABS3TKB3_9PSED</name>
<evidence type="ECO:0000313" key="3">
    <source>
        <dbReference type="Proteomes" id="UP000669060"/>
    </source>
</evidence>
<dbReference type="Proteomes" id="UP000669060">
    <property type="component" value="Unassembled WGS sequence"/>
</dbReference>
<sequence length="147" mass="16453">MEITIKVIRYLLIFIVATAIAIAGLIAWGDRWGDGVERGSWRAFGMPDVLNGFPAYDPCGPVTQRYKGRDGERWPAFGVSYCSAMSAPELLSQYRSYMDVMGCETILDEISSILGAQCPKAYMYDVVIGVKDDGRYKRVNVDWFGED</sequence>
<organism evidence="2 3">
    <name type="scientific">Pseudomonas schmalbachii</name>
    <dbReference type="NCBI Taxonomy" id="2816993"/>
    <lineage>
        <taxon>Bacteria</taxon>
        <taxon>Pseudomonadati</taxon>
        <taxon>Pseudomonadota</taxon>
        <taxon>Gammaproteobacteria</taxon>
        <taxon>Pseudomonadales</taxon>
        <taxon>Pseudomonadaceae</taxon>
        <taxon>Pseudomonas</taxon>
    </lineage>
</organism>
<dbReference type="EMBL" id="JAELYA010000001">
    <property type="protein sequence ID" value="MBO3273613.1"/>
    <property type="molecule type" value="Genomic_DNA"/>
</dbReference>
<comment type="caution">
    <text evidence="2">The sequence shown here is derived from an EMBL/GenBank/DDBJ whole genome shotgun (WGS) entry which is preliminary data.</text>
</comment>
<protein>
    <submittedName>
        <fullName evidence="2">Uncharacterized protein</fullName>
    </submittedName>
</protein>